<dbReference type="PANTHER" id="PTHR34822">
    <property type="entry name" value="GRPB DOMAIN PROTEIN (AFU_ORTHOLOGUE AFUA_1G01530)"/>
    <property type="match status" value="1"/>
</dbReference>
<keyword evidence="2" id="KW-1185">Reference proteome</keyword>
<protein>
    <submittedName>
        <fullName evidence="1">GrpB family protein</fullName>
    </submittedName>
</protein>
<evidence type="ECO:0000313" key="2">
    <source>
        <dbReference type="Proteomes" id="UP000673375"/>
    </source>
</evidence>
<sequence>MGKELNEMTLDELWQLFPISLVGQKEEWQQWYKEIKQELKEQIPDKAIYSVNHIGSTAINGIQAKNIVDVLVELTPETDLSMIAKKLSAHEYMIMSTEGNRVSLNKGYTKNGFAKKVYHIHLRHAGDKDEVLFRDFLNAHPEIAAEYEALKIELSKKFKHDRDAYTDAKGDFVKKWTAIARKKGSKKPQVR</sequence>
<proteinExistence type="predicted"/>
<dbReference type="PANTHER" id="PTHR34822:SF1">
    <property type="entry name" value="GRPB FAMILY PROTEIN"/>
    <property type="match status" value="1"/>
</dbReference>
<gene>
    <name evidence="1" type="ORF">I6N96_18570</name>
</gene>
<dbReference type="Proteomes" id="UP000673375">
    <property type="component" value="Unassembled WGS sequence"/>
</dbReference>
<reference evidence="1 2" key="1">
    <citation type="submission" date="2020-12" db="EMBL/GenBank/DDBJ databases">
        <title>Vagococcus allomyrinae sp. nov. and Enterococcus lavae sp. nov., isolated from the larvae of Allomyrina dichotoma.</title>
        <authorList>
            <person name="Lee S.D."/>
        </authorList>
    </citation>
    <scope>NUCLEOTIDE SEQUENCE [LARGE SCALE GENOMIC DNA]</scope>
    <source>
        <strain evidence="1 2">BWM-S5</strain>
    </source>
</reference>
<dbReference type="EMBL" id="JAEDXU010000014">
    <property type="protein sequence ID" value="MBP1048303.1"/>
    <property type="molecule type" value="Genomic_DNA"/>
</dbReference>
<accession>A0ABS4CP14</accession>
<dbReference type="SUPFAM" id="SSF81301">
    <property type="entry name" value="Nucleotidyltransferase"/>
    <property type="match status" value="1"/>
</dbReference>
<dbReference type="InterPro" id="IPR007344">
    <property type="entry name" value="GrpB/CoaE"/>
</dbReference>
<dbReference type="Gene3D" id="3.30.460.10">
    <property type="entry name" value="Beta Polymerase, domain 2"/>
    <property type="match status" value="1"/>
</dbReference>
<organism evidence="1 2">
    <name type="scientific">Enterococcus larvae</name>
    <dbReference type="NCBI Taxonomy" id="2794352"/>
    <lineage>
        <taxon>Bacteria</taxon>
        <taxon>Bacillati</taxon>
        <taxon>Bacillota</taxon>
        <taxon>Bacilli</taxon>
        <taxon>Lactobacillales</taxon>
        <taxon>Enterococcaceae</taxon>
        <taxon>Enterococcus</taxon>
    </lineage>
</organism>
<name>A0ABS4CP14_9ENTE</name>
<dbReference type="InterPro" id="IPR043519">
    <property type="entry name" value="NT_sf"/>
</dbReference>
<evidence type="ECO:0000313" key="1">
    <source>
        <dbReference type="EMBL" id="MBP1048303.1"/>
    </source>
</evidence>
<dbReference type="RefSeq" id="WP_209559069.1">
    <property type="nucleotide sequence ID" value="NZ_JAEDXU010000014.1"/>
</dbReference>
<comment type="caution">
    <text evidence="1">The sequence shown here is derived from an EMBL/GenBank/DDBJ whole genome shotgun (WGS) entry which is preliminary data.</text>
</comment>
<dbReference type="Pfam" id="PF04229">
    <property type="entry name" value="GrpB"/>
    <property type="match status" value="1"/>
</dbReference>